<gene>
    <name evidence="3" type="ORF">B9R14_07735</name>
    <name evidence="1" type="ORF">HVS_03150</name>
    <name evidence="2" type="ORF">HVS_13895</name>
</gene>
<dbReference type="KEGG" id="hsc:HVS_03150"/>
<name>A0A2K9E4I4_9FIRM</name>
<sequence>MKQDFIIYGNAIALQVFPSTTSDPSKEYYDEYNAVSKRLRETSNYLAEKIKERGFNAYSHVQMLKICSQISIY</sequence>
<dbReference type="AlphaFoldDB" id="A0A2K9E4I4"/>
<protein>
    <submittedName>
        <fullName evidence="2">Uncharacterized protein</fullName>
    </submittedName>
</protein>
<dbReference type="KEGG" id="hsc:HVS_13895"/>
<evidence type="ECO:0000313" key="3">
    <source>
        <dbReference type="EMBL" id="PQQ66644.1"/>
    </source>
</evidence>
<dbReference type="EMBL" id="CP025197">
    <property type="protein sequence ID" value="AUG56578.1"/>
    <property type="molecule type" value="Genomic_DNA"/>
</dbReference>
<dbReference type="Proteomes" id="UP000233534">
    <property type="component" value="Chromosome"/>
</dbReference>
<reference evidence="3 5" key="2">
    <citation type="journal article" date="2018" name="Syst. Appl. Microbiol.">
        <title>Characterization and high-quality draft genome sequence of Herbivorax saccincola A7, an anaerobic, alkaliphilic, thermophilic, cellulolytic, and xylanolytic bacterium.</title>
        <authorList>
            <person name="Aikawa S."/>
            <person name="Baramee S."/>
            <person name="Sermsathanaswadi J."/>
            <person name="Thianheng P."/>
            <person name="Tachaapaikoon C."/>
            <person name="Shikata A."/>
            <person name="Waeonukul R."/>
            <person name="Pason P."/>
            <person name="Ratanakhanokchai K."/>
            <person name="Kosugi A."/>
        </authorList>
    </citation>
    <scope>NUCLEOTIDE SEQUENCE [LARGE SCALE GENOMIC DNA]</scope>
    <source>
        <strain evidence="3 5">A7</strain>
    </source>
</reference>
<dbReference type="RefSeq" id="WP_101299100.1">
    <property type="nucleotide sequence ID" value="NZ_CP025197.1"/>
</dbReference>
<evidence type="ECO:0000313" key="1">
    <source>
        <dbReference type="EMBL" id="AUG56578.1"/>
    </source>
</evidence>
<dbReference type="OrthoDB" id="9784571at2"/>
<dbReference type="EMBL" id="NEMB01000003">
    <property type="protein sequence ID" value="PQQ66644.1"/>
    <property type="molecule type" value="Genomic_DNA"/>
</dbReference>
<reference evidence="2 4" key="1">
    <citation type="submission" date="2017-12" db="EMBL/GenBank/DDBJ databases">
        <title>Complete genome sequence of Herbivorax saccincola GGR1, a novel Cellulosome-producing hydrolytic bacterium in a thermophilic biogas plant, established by Illumina and Nanopore MinION sequencing.</title>
        <authorList>
            <person name="Pechtl A."/>
            <person name="Ruckert C."/>
            <person name="Koeck D.E."/>
            <person name="Maus I."/>
            <person name="Winkler A."/>
            <person name="Kalinowski J."/>
            <person name="Puhler A."/>
            <person name="Schwarz W.W."/>
            <person name="Zverlov V.V."/>
            <person name="Schluter A."/>
            <person name="Liebl W."/>
        </authorList>
    </citation>
    <scope>NUCLEOTIDE SEQUENCE [LARGE SCALE GENOMIC DNA]</scope>
    <source>
        <strain evidence="2">GGR1</strain>
        <strain evidence="4">SR1</strain>
    </source>
</reference>
<keyword evidence="4" id="KW-1185">Reference proteome</keyword>
<dbReference type="EMBL" id="CP025197">
    <property type="protein sequence ID" value="AUG58642.1"/>
    <property type="molecule type" value="Genomic_DNA"/>
</dbReference>
<accession>A0A2K9E4I4</accession>
<evidence type="ECO:0000313" key="4">
    <source>
        <dbReference type="Proteomes" id="UP000233534"/>
    </source>
</evidence>
<organism evidence="2 4">
    <name type="scientific">Acetivibrio saccincola</name>
    <dbReference type="NCBI Taxonomy" id="1677857"/>
    <lineage>
        <taxon>Bacteria</taxon>
        <taxon>Bacillati</taxon>
        <taxon>Bacillota</taxon>
        <taxon>Clostridia</taxon>
        <taxon>Eubacteriales</taxon>
        <taxon>Oscillospiraceae</taxon>
        <taxon>Acetivibrio</taxon>
    </lineage>
</organism>
<dbReference type="Proteomes" id="UP000239720">
    <property type="component" value="Unassembled WGS sequence"/>
</dbReference>
<evidence type="ECO:0000313" key="5">
    <source>
        <dbReference type="Proteomes" id="UP000239720"/>
    </source>
</evidence>
<evidence type="ECO:0000313" key="2">
    <source>
        <dbReference type="EMBL" id="AUG58642.1"/>
    </source>
</evidence>
<proteinExistence type="predicted"/>